<comment type="caution">
    <text evidence="8">The sequence shown here is derived from an EMBL/GenBank/DDBJ whole genome shotgun (WGS) entry which is preliminary data.</text>
</comment>
<dbReference type="Pfam" id="PF05433">
    <property type="entry name" value="Rick_17kDa_Anti"/>
    <property type="match status" value="1"/>
</dbReference>
<accession>A0A1A7BV36</accession>
<evidence type="ECO:0000313" key="8">
    <source>
        <dbReference type="EMBL" id="OBV37362.1"/>
    </source>
</evidence>
<keyword evidence="2 6" id="KW-0732">Signal</keyword>
<feature type="domain" description="Glycine zipper 2TM" evidence="7">
    <location>
        <begin position="62"/>
        <end position="102"/>
    </location>
</feature>
<dbReference type="InterPro" id="IPR008816">
    <property type="entry name" value="Gly_zipper_2TM_dom"/>
</dbReference>
<evidence type="ECO:0000256" key="4">
    <source>
        <dbReference type="ARBA" id="ARBA00023139"/>
    </source>
</evidence>
<evidence type="ECO:0000313" key="9">
    <source>
        <dbReference type="Proteomes" id="UP000092713"/>
    </source>
</evidence>
<dbReference type="InterPro" id="IPR051407">
    <property type="entry name" value="Bact_OM_lipoprot/Surf_antigen"/>
</dbReference>
<feature type="chain" id="PRO_5008355426" evidence="6">
    <location>
        <begin position="19"/>
        <end position="152"/>
    </location>
</feature>
<sequence>MKTSIIAVALVSTLATLAGCAVQPNSANVYRAGQAQNEQSVRMGTVESVRQVTIDKGETGTGVLAGAALGGVAGSAVGGGKGAIAASILGAVAGGIAGQSIEANSANKPGFEITVRLDNGDMRAIVQDADEQFRPGERVRLLSDGRKTRVTH</sequence>
<dbReference type="PANTHER" id="PTHR35603:SF1">
    <property type="entry name" value="OUTER MEMBRANE LIPOPROTEIN SLYB"/>
    <property type="match status" value="1"/>
</dbReference>
<evidence type="ECO:0000256" key="6">
    <source>
        <dbReference type="SAM" id="SignalP"/>
    </source>
</evidence>
<keyword evidence="5 8" id="KW-0449">Lipoprotein</keyword>
<evidence type="ECO:0000256" key="3">
    <source>
        <dbReference type="ARBA" id="ARBA00023136"/>
    </source>
</evidence>
<dbReference type="PANTHER" id="PTHR35603">
    <property type="match status" value="1"/>
</dbReference>
<dbReference type="GO" id="GO:0009279">
    <property type="term" value="C:cell outer membrane"/>
    <property type="evidence" value="ECO:0007669"/>
    <property type="project" value="UniProtKB-SubCell"/>
</dbReference>
<evidence type="ECO:0000256" key="2">
    <source>
        <dbReference type="ARBA" id="ARBA00022729"/>
    </source>
</evidence>
<dbReference type="EMBL" id="LOCQ01000060">
    <property type="protein sequence ID" value="OBV37362.1"/>
    <property type="molecule type" value="Genomic_DNA"/>
</dbReference>
<keyword evidence="4" id="KW-0564">Palmitate</keyword>
<dbReference type="PROSITE" id="PS51257">
    <property type="entry name" value="PROKAR_LIPOPROTEIN"/>
    <property type="match status" value="1"/>
</dbReference>
<keyword evidence="3" id="KW-0472">Membrane</keyword>
<dbReference type="PATRIC" id="fig|1747903.4.peg.871"/>
<feature type="signal peptide" evidence="6">
    <location>
        <begin position="1"/>
        <end position="18"/>
    </location>
</feature>
<dbReference type="AlphaFoldDB" id="A0A1A7BV36"/>
<keyword evidence="9" id="KW-1185">Reference proteome</keyword>
<proteinExistence type="predicted"/>
<name>A0A1A7BV36_9BURK</name>
<dbReference type="RefSeq" id="WP_065309621.1">
    <property type="nucleotide sequence ID" value="NZ_LOCQ01000060.1"/>
</dbReference>
<organism evidence="8 9">
    <name type="scientific">Janthinobacterium psychrotolerans</name>
    <dbReference type="NCBI Taxonomy" id="1747903"/>
    <lineage>
        <taxon>Bacteria</taxon>
        <taxon>Pseudomonadati</taxon>
        <taxon>Pseudomonadota</taxon>
        <taxon>Betaproteobacteria</taxon>
        <taxon>Burkholderiales</taxon>
        <taxon>Oxalobacteraceae</taxon>
        <taxon>Janthinobacterium</taxon>
    </lineage>
</organism>
<protein>
    <submittedName>
        <fullName evidence="8">Outer membrane lipoprotein SlyB</fullName>
    </submittedName>
</protein>
<comment type="subcellular location">
    <subcellularLocation>
        <location evidence="1">Cell outer membrane</location>
        <topology evidence="1">Lipid-anchor</topology>
    </subcellularLocation>
</comment>
<reference evidence="8 9" key="1">
    <citation type="submission" date="2016-04" db="EMBL/GenBank/DDBJ databases">
        <title>Draft genome sequence of Janthinobacterium psychrotolerans sp. nov., isolated from freshwater sediments in Denmark.</title>
        <authorList>
            <person name="Gong X."/>
            <person name="Skrivergaard S."/>
            <person name="Korsgaard B.S."/>
            <person name="Schreiber L."/>
            <person name="Marshall I.P."/>
            <person name="Finster K."/>
            <person name="Schramm A."/>
        </authorList>
    </citation>
    <scope>NUCLEOTIDE SEQUENCE [LARGE SCALE GENOMIC DNA]</scope>
    <source>
        <strain evidence="8 9">S3-2</strain>
    </source>
</reference>
<dbReference type="Proteomes" id="UP000092713">
    <property type="component" value="Unassembled WGS sequence"/>
</dbReference>
<dbReference type="OrthoDB" id="5298161at2"/>
<evidence type="ECO:0000256" key="5">
    <source>
        <dbReference type="ARBA" id="ARBA00023288"/>
    </source>
</evidence>
<dbReference type="STRING" id="1747903.ASR47_100322"/>
<evidence type="ECO:0000259" key="7">
    <source>
        <dbReference type="Pfam" id="PF05433"/>
    </source>
</evidence>
<gene>
    <name evidence="8" type="ORF">ASR47_100322</name>
</gene>
<evidence type="ECO:0000256" key="1">
    <source>
        <dbReference type="ARBA" id="ARBA00004459"/>
    </source>
</evidence>